<evidence type="ECO:0000256" key="4">
    <source>
        <dbReference type="ARBA" id="ARBA00022989"/>
    </source>
</evidence>
<protein>
    <recommendedName>
        <fullName evidence="9">MFS transporter</fullName>
    </recommendedName>
</protein>
<name>A0ABS4MGK9_9LACO</name>
<dbReference type="PANTHER" id="PTHR23513:SF6">
    <property type="entry name" value="MAJOR FACILITATOR SUPERFAMILY ASSOCIATED DOMAIN-CONTAINING PROTEIN"/>
    <property type="match status" value="1"/>
</dbReference>
<dbReference type="InterPro" id="IPR011701">
    <property type="entry name" value="MFS"/>
</dbReference>
<comment type="subcellular location">
    <subcellularLocation>
        <location evidence="1">Cell membrane</location>
        <topology evidence="1">Multi-pass membrane protein</topology>
    </subcellularLocation>
</comment>
<evidence type="ECO:0000313" key="8">
    <source>
        <dbReference type="Proteomes" id="UP001519292"/>
    </source>
</evidence>
<dbReference type="Proteomes" id="UP001519292">
    <property type="component" value="Unassembled WGS sequence"/>
</dbReference>
<feature type="transmembrane region" description="Helical" evidence="6">
    <location>
        <begin position="224"/>
        <end position="245"/>
    </location>
</feature>
<evidence type="ECO:0000256" key="5">
    <source>
        <dbReference type="ARBA" id="ARBA00023136"/>
    </source>
</evidence>
<dbReference type="InterPro" id="IPR036259">
    <property type="entry name" value="MFS_trans_sf"/>
</dbReference>
<comment type="caution">
    <text evidence="7">The sequence shown here is derived from an EMBL/GenBank/DDBJ whole genome shotgun (WGS) entry which is preliminary data.</text>
</comment>
<dbReference type="Pfam" id="PF07690">
    <property type="entry name" value="MFS_1"/>
    <property type="match status" value="1"/>
</dbReference>
<keyword evidence="3 6" id="KW-0812">Transmembrane</keyword>
<feature type="transmembrane region" description="Helical" evidence="6">
    <location>
        <begin position="356"/>
        <end position="377"/>
    </location>
</feature>
<feature type="transmembrane region" description="Helical" evidence="6">
    <location>
        <begin position="12"/>
        <end position="35"/>
    </location>
</feature>
<evidence type="ECO:0000256" key="1">
    <source>
        <dbReference type="ARBA" id="ARBA00004651"/>
    </source>
</evidence>
<sequence>MKRKINNKNLYILLSGRIATNIADSLFYMAILWSFKEKFQSPIIVSLIFTIESVIDMFSFSLGPIIDRIKIKKLLKVVSFLQAIFSVIAVGIILLNGKKVVSISLLLLIYLLSTIGSTMLYPSEEKILPTLVNHENLIKANALFQMSYRTLDLFLDALATILITLVSVPFTLIISGVIFALALALYTSLGLVKQSMTAIDEEVTCEYLTDLKIGWNILEQEGRILALIIPFAVTNLFYGVASVGLPYFASKYLTNSAISYGSLGLASSIGGLIGAMLVHRFSFGSRNLSRFVVVCLVLAGISVIGEPALAVRMPVLVFLLFASSSLWIAMMNINFETLVQKSFSPNLLGRIETINSSIISCMIPIGSLLGGIIVKYVGVNWAIYLQGIAELVTGIYYLVIFNKRK</sequence>
<evidence type="ECO:0000313" key="7">
    <source>
        <dbReference type="EMBL" id="MBP2058821.1"/>
    </source>
</evidence>
<evidence type="ECO:0008006" key="9">
    <source>
        <dbReference type="Google" id="ProtNLM"/>
    </source>
</evidence>
<dbReference type="Gene3D" id="1.20.1250.20">
    <property type="entry name" value="MFS general substrate transporter like domains"/>
    <property type="match status" value="1"/>
</dbReference>
<accession>A0ABS4MGK9</accession>
<evidence type="ECO:0000256" key="3">
    <source>
        <dbReference type="ARBA" id="ARBA00022692"/>
    </source>
</evidence>
<feature type="transmembrane region" description="Helical" evidence="6">
    <location>
        <begin position="74"/>
        <end position="95"/>
    </location>
</feature>
<keyword evidence="5 6" id="KW-0472">Membrane</keyword>
<feature type="transmembrane region" description="Helical" evidence="6">
    <location>
        <begin position="315"/>
        <end position="335"/>
    </location>
</feature>
<feature type="transmembrane region" description="Helical" evidence="6">
    <location>
        <begin position="172"/>
        <end position="192"/>
    </location>
</feature>
<gene>
    <name evidence="7" type="ORF">J2Z60_002012</name>
</gene>
<feature type="transmembrane region" description="Helical" evidence="6">
    <location>
        <begin position="257"/>
        <end position="279"/>
    </location>
</feature>
<keyword evidence="2" id="KW-1003">Cell membrane</keyword>
<organism evidence="7 8">
    <name type="scientific">Lactobacillus colini</name>
    <dbReference type="NCBI Taxonomy" id="1819254"/>
    <lineage>
        <taxon>Bacteria</taxon>
        <taxon>Bacillati</taxon>
        <taxon>Bacillota</taxon>
        <taxon>Bacilli</taxon>
        <taxon>Lactobacillales</taxon>
        <taxon>Lactobacillaceae</taxon>
        <taxon>Lactobacillus</taxon>
    </lineage>
</organism>
<dbReference type="PANTHER" id="PTHR23513">
    <property type="entry name" value="INTEGRAL MEMBRANE EFFLUX PROTEIN-RELATED"/>
    <property type="match status" value="1"/>
</dbReference>
<dbReference type="CDD" id="cd06173">
    <property type="entry name" value="MFS_MefA_like"/>
    <property type="match status" value="1"/>
</dbReference>
<dbReference type="SUPFAM" id="SSF103473">
    <property type="entry name" value="MFS general substrate transporter"/>
    <property type="match status" value="1"/>
</dbReference>
<reference evidence="7 8" key="1">
    <citation type="submission" date="2021-03" db="EMBL/GenBank/DDBJ databases">
        <title>Genomic Encyclopedia of Type Strains, Phase IV (KMG-IV): sequencing the most valuable type-strain genomes for metagenomic binning, comparative biology and taxonomic classification.</title>
        <authorList>
            <person name="Goeker M."/>
        </authorList>
    </citation>
    <scope>NUCLEOTIDE SEQUENCE [LARGE SCALE GENOMIC DNA]</scope>
    <source>
        <strain evidence="7 8">DSM 101872</strain>
    </source>
</reference>
<dbReference type="RefSeq" id="WP_209687537.1">
    <property type="nucleotide sequence ID" value="NZ_JAGGLU010000015.1"/>
</dbReference>
<feature type="transmembrane region" description="Helical" evidence="6">
    <location>
        <begin position="101"/>
        <end position="121"/>
    </location>
</feature>
<evidence type="ECO:0000256" key="2">
    <source>
        <dbReference type="ARBA" id="ARBA00022475"/>
    </source>
</evidence>
<keyword evidence="8" id="KW-1185">Reference proteome</keyword>
<feature type="transmembrane region" description="Helical" evidence="6">
    <location>
        <begin position="291"/>
        <end position="309"/>
    </location>
</feature>
<evidence type="ECO:0000256" key="6">
    <source>
        <dbReference type="SAM" id="Phobius"/>
    </source>
</evidence>
<keyword evidence="4 6" id="KW-1133">Transmembrane helix</keyword>
<feature type="transmembrane region" description="Helical" evidence="6">
    <location>
        <begin position="383"/>
        <end position="401"/>
    </location>
</feature>
<dbReference type="EMBL" id="JAGGLU010000015">
    <property type="protein sequence ID" value="MBP2058821.1"/>
    <property type="molecule type" value="Genomic_DNA"/>
</dbReference>
<proteinExistence type="predicted"/>